<feature type="coiled-coil region" evidence="14">
    <location>
        <begin position="221"/>
        <end position="262"/>
    </location>
</feature>
<keyword evidence="7" id="KW-0805">Transcription regulation</keyword>
<keyword evidence="12" id="KW-0325">Glycoprotein</keyword>
<dbReference type="Gene3D" id="1.20.5.170">
    <property type="match status" value="1"/>
</dbReference>
<dbReference type="GO" id="GO:0005634">
    <property type="term" value="C:nucleus"/>
    <property type="evidence" value="ECO:0007669"/>
    <property type="project" value="TreeGrafter"/>
</dbReference>
<dbReference type="CDD" id="cd14689">
    <property type="entry name" value="bZIP_CREB3"/>
    <property type="match status" value="1"/>
</dbReference>
<feature type="non-terminal residue" evidence="17">
    <location>
        <position position="418"/>
    </location>
</feature>
<evidence type="ECO:0000256" key="15">
    <source>
        <dbReference type="SAM" id="MobiDB-lite"/>
    </source>
</evidence>
<evidence type="ECO:0000256" key="5">
    <source>
        <dbReference type="ARBA" id="ARBA00022968"/>
    </source>
</evidence>
<protein>
    <submittedName>
        <fullName evidence="17">CR3L3 protein</fullName>
    </submittedName>
</protein>
<keyword evidence="18" id="KW-1185">Reference proteome</keyword>
<keyword evidence="3" id="KW-0812">Transmembrane</keyword>
<evidence type="ECO:0000313" key="17">
    <source>
        <dbReference type="EMBL" id="NXH45102.1"/>
    </source>
</evidence>
<evidence type="ECO:0000256" key="11">
    <source>
        <dbReference type="ARBA" id="ARBA00023163"/>
    </source>
</evidence>
<keyword evidence="14" id="KW-0175">Coiled coil</keyword>
<evidence type="ECO:0000256" key="1">
    <source>
        <dbReference type="ARBA" id="ARBA00004648"/>
    </source>
</evidence>
<evidence type="ECO:0000256" key="14">
    <source>
        <dbReference type="SAM" id="Coils"/>
    </source>
</evidence>
<organism evidence="17 18">
    <name type="scientific">Dicaeum eximium</name>
    <dbReference type="NCBI Taxonomy" id="667154"/>
    <lineage>
        <taxon>Eukaryota</taxon>
        <taxon>Metazoa</taxon>
        <taxon>Chordata</taxon>
        <taxon>Craniata</taxon>
        <taxon>Vertebrata</taxon>
        <taxon>Euteleostomi</taxon>
        <taxon>Archelosauria</taxon>
        <taxon>Archosauria</taxon>
        <taxon>Dinosauria</taxon>
        <taxon>Saurischia</taxon>
        <taxon>Theropoda</taxon>
        <taxon>Coelurosauria</taxon>
        <taxon>Aves</taxon>
        <taxon>Neognathae</taxon>
        <taxon>Neoaves</taxon>
        <taxon>Telluraves</taxon>
        <taxon>Australaves</taxon>
        <taxon>Passeriformes</taxon>
        <taxon>Passeroidea</taxon>
        <taxon>Dicaeidae</taxon>
        <taxon>Dicaeum</taxon>
    </lineage>
</organism>
<keyword evidence="11" id="KW-0804">Transcription</keyword>
<keyword evidence="5" id="KW-0735">Signal-anchor</keyword>
<evidence type="ECO:0000256" key="3">
    <source>
        <dbReference type="ARBA" id="ARBA00022692"/>
    </source>
</evidence>
<keyword evidence="9" id="KW-0472">Membrane</keyword>
<evidence type="ECO:0000313" key="18">
    <source>
        <dbReference type="Proteomes" id="UP000523279"/>
    </source>
</evidence>
<accession>A0A7K9K4H5</accession>
<evidence type="ECO:0000256" key="9">
    <source>
        <dbReference type="ARBA" id="ARBA00023136"/>
    </source>
</evidence>
<feature type="compositionally biased region" description="Low complexity" evidence="15">
    <location>
        <begin position="356"/>
        <end position="376"/>
    </location>
</feature>
<comment type="similarity">
    <text evidence="2">Belongs to the bZIP family. ATF subfamily.</text>
</comment>
<proteinExistence type="inferred from homology"/>
<evidence type="ECO:0000256" key="4">
    <source>
        <dbReference type="ARBA" id="ARBA00022824"/>
    </source>
</evidence>
<dbReference type="PANTHER" id="PTHR45996:SF4">
    <property type="entry name" value="CYCLIC AMP-RESPONSIVE ELEMENT-BINDING PROTEIN 3"/>
    <property type="match status" value="1"/>
</dbReference>
<dbReference type="InterPro" id="IPR046347">
    <property type="entry name" value="bZIP_sf"/>
</dbReference>
<evidence type="ECO:0000256" key="12">
    <source>
        <dbReference type="ARBA" id="ARBA00023180"/>
    </source>
</evidence>
<evidence type="ECO:0000256" key="13">
    <source>
        <dbReference type="ARBA" id="ARBA00023242"/>
    </source>
</evidence>
<feature type="compositionally biased region" description="Polar residues" evidence="15">
    <location>
        <begin position="342"/>
        <end position="355"/>
    </location>
</feature>
<feature type="non-terminal residue" evidence="17">
    <location>
        <position position="1"/>
    </location>
</feature>
<dbReference type="PANTHER" id="PTHR45996">
    <property type="entry name" value="AGAP001464-PB"/>
    <property type="match status" value="1"/>
</dbReference>
<evidence type="ECO:0000256" key="10">
    <source>
        <dbReference type="ARBA" id="ARBA00023159"/>
    </source>
</evidence>
<dbReference type="Proteomes" id="UP000523279">
    <property type="component" value="Unassembled WGS sequence"/>
</dbReference>
<comment type="caution">
    <text evidence="17">The sequence shown here is derived from an EMBL/GenBank/DDBJ whole genome shotgun (WGS) entry which is preliminary data.</text>
</comment>
<evidence type="ECO:0000256" key="7">
    <source>
        <dbReference type="ARBA" id="ARBA00023015"/>
    </source>
</evidence>
<evidence type="ECO:0000256" key="2">
    <source>
        <dbReference type="ARBA" id="ARBA00009050"/>
    </source>
</evidence>
<keyword evidence="8" id="KW-0238">DNA-binding</keyword>
<keyword evidence="13" id="KW-0539">Nucleus</keyword>
<dbReference type="GO" id="GO:0000981">
    <property type="term" value="F:DNA-binding transcription factor activity, RNA polymerase II-specific"/>
    <property type="evidence" value="ECO:0007669"/>
    <property type="project" value="TreeGrafter"/>
</dbReference>
<dbReference type="FunFam" id="1.20.5.170:FF:000042">
    <property type="entry name" value="Cyclic AMP-responsive element-binding protein 3-like protein 3"/>
    <property type="match status" value="1"/>
</dbReference>
<dbReference type="GO" id="GO:0005789">
    <property type="term" value="C:endoplasmic reticulum membrane"/>
    <property type="evidence" value="ECO:0007669"/>
    <property type="project" value="UniProtKB-SubCell"/>
</dbReference>
<evidence type="ECO:0000256" key="6">
    <source>
        <dbReference type="ARBA" id="ARBA00022989"/>
    </source>
</evidence>
<dbReference type="EMBL" id="VWZP01006401">
    <property type="protein sequence ID" value="NXH45102.1"/>
    <property type="molecule type" value="Genomic_DNA"/>
</dbReference>
<dbReference type="GO" id="GO:0000978">
    <property type="term" value="F:RNA polymerase II cis-regulatory region sequence-specific DNA binding"/>
    <property type="evidence" value="ECO:0007669"/>
    <property type="project" value="TreeGrafter"/>
</dbReference>
<feature type="region of interest" description="Disordered" evidence="15">
    <location>
        <begin position="316"/>
        <end position="389"/>
    </location>
</feature>
<dbReference type="InterPro" id="IPR004827">
    <property type="entry name" value="bZIP"/>
</dbReference>
<keyword evidence="6" id="KW-1133">Transmembrane helix</keyword>
<dbReference type="PROSITE" id="PS50217">
    <property type="entry name" value="BZIP"/>
    <property type="match status" value="1"/>
</dbReference>
<dbReference type="AlphaFoldDB" id="A0A7K9K4H5"/>
<comment type="subcellular location">
    <subcellularLocation>
        <location evidence="1">Endoplasmic reticulum membrane</location>
        <topology evidence="1">Single-pass type II membrane protein</topology>
    </subcellularLocation>
</comment>
<dbReference type="Pfam" id="PF00170">
    <property type="entry name" value="bZIP_1"/>
    <property type="match status" value="1"/>
</dbReference>
<gene>
    <name evidence="17" type="primary">Creb3l3_0</name>
    <name evidence="17" type="ORF">DICEXI_R07270</name>
</gene>
<dbReference type="InterPro" id="IPR051381">
    <property type="entry name" value="CREB_ATF_subfamily"/>
</dbReference>
<feature type="domain" description="BZIP" evidence="16">
    <location>
        <begin position="196"/>
        <end position="259"/>
    </location>
</feature>
<dbReference type="SMART" id="SM00338">
    <property type="entry name" value="BRLZ"/>
    <property type="match status" value="1"/>
</dbReference>
<keyword evidence="10" id="KW-0010">Activator</keyword>
<keyword evidence="4" id="KW-0256">Endoplasmic reticulum</keyword>
<evidence type="ECO:0000259" key="16">
    <source>
        <dbReference type="PROSITE" id="PS50217"/>
    </source>
</evidence>
<reference evidence="17 18" key="1">
    <citation type="submission" date="2019-09" db="EMBL/GenBank/DDBJ databases">
        <title>Bird 10,000 Genomes (B10K) Project - Family phase.</title>
        <authorList>
            <person name="Zhang G."/>
        </authorList>
    </citation>
    <scope>NUCLEOTIDE SEQUENCE [LARGE SCALE GENOMIC DNA]</scope>
    <source>
        <strain evidence="17">B10K-DU-001-34</strain>
        <tissue evidence="17">Muscle</tissue>
    </source>
</reference>
<dbReference type="SUPFAM" id="SSF57959">
    <property type="entry name" value="Leucine zipper domain"/>
    <property type="match status" value="1"/>
</dbReference>
<name>A0A7K9K4H5_9PASE</name>
<evidence type="ECO:0000256" key="8">
    <source>
        <dbReference type="ARBA" id="ARBA00023125"/>
    </source>
</evidence>
<sequence>MLWPEELDAMADVDLLDFLLKDDAPCPEIPQEQNGLLEDWGLPAPELQDKEMDDFISSLLSAFEDEPDRLSYLPANNDSSISEHQHLSHCLGSNFASQDIVQVDHNYSLHQDWPALESVRSDMAEGDVTIELGDSPIAVVVEDERQLVPGAIVQVLTPIPSDFPELVLTEEEKELLEKEGVTLPTCLPLTKAEERVLRKVRRKIRNKQSAQDSRRRRKVYVDGLENRVAACTAENHELEKKVQQLQKQNMSLLRQLQKLQALVRQSTPKTTGRRTCTMIVVLSFCLILCPSIRLPGSVEPQQELKVLSRQIREFPNQGAPDVQHSTELEGFSPEPGEPLLSGNLSQSWEEGQSPLNSGTRSFNSSSSSDTPAAAGSETGPPQRDPLPAAVLVPWKSKGQEWVEHPDRVLIQQHHANEM</sequence>